<keyword evidence="3" id="KW-1185">Reference proteome</keyword>
<dbReference type="AlphaFoldDB" id="A0A4R4DQI7"/>
<gene>
    <name evidence="2" type="ORF">E0486_18560</name>
</gene>
<reference evidence="2 3" key="1">
    <citation type="submission" date="2019-03" db="EMBL/GenBank/DDBJ databases">
        <authorList>
            <person name="Kim M.K.M."/>
        </authorList>
    </citation>
    <scope>NUCLEOTIDE SEQUENCE [LARGE SCALE GENOMIC DNA]</scope>
    <source>
        <strain evidence="2 3">17J68-15</strain>
    </source>
</reference>
<evidence type="ECO:0000313" key="3">
    <source>
        <dbReference type="Proteomes" id="UP000295164"/>
    </source>
</evidence>
<keyword evidence="1" id="KW-0732">Signal</keyword>
<accession>A0A4R4DQI7</accession>
<proteinExistence type="predicted"/>
<evidence type="ECO:0000256" key="1">
    <source>
        <dbReference type="SAM" id="SignalP"/>
    </source>
</evidence>
<feature type="signal peptide" evidence="1">
    <location>
        <begin position="1"/>
        <end position="19"/>
    </location>
</feature>
<dbReference type="EMBL" id="SKFH01000084">
    <property type="protein sequence ID" value="TCZ63400.1"/>
    <property type="molecule type" value="Genomic_DNA"/>
</dbReference>
<dbReference type="OrthoDB" id="679679at2"/>
<comment type="caution">
    <text evidence="2">The sequence shown here is derived from an EMBL/GenBank/DDBJ whole genome shotgun (WGS) entry which is preliminary data.</text>
</comment>
<dbReference type="Proteomes" id="UP000295164">
    <property type="component" value="Unassembled WGS sequence"/>
</dbReference>
<sequence>MRKMVLFLALLVSSASAFAFGGSFISPTQYRWRNDDGNEATATWRAPEGTPLSLSNAAGQTLRLRMSYDVSGPETKDTVVAAGLQYMADGSGVWISVTNNTSNDFVIATSPNVTGGTPTTDQLSGTVPHMGGYVGDGSGPAVISFHVDQAMTTTYEMEWVLQPTIHAHTSQYLFRMAGERPFIVAMPAYAVLDYTVPAFTYSGSPYCGTSGSATITNSYPAGGVYSGDAGLSIDPVTGDVDLAASTAGLHTASYTYSGGTLNTQIAVRPQIAMPTGMNNVPNQSLCSGSPTNPVTFSSPIQGLTYNWTNSNPNIGFVASGSGDLPSFVAGNAGPAIEYAQFNVKPSGGTGCTFRNMAFRIAVNPVPEANPVADQFYCTGTAVAPMSFSSATPGTYFAWTSSNAAIGLSQRKGTNTIPAFTASNTVGVTSTIAVTPIANHCVGTPMTFQVQTQNCTAGSTGTGDADARIAFDRSVIAGPNPSTGVVRVQYSGTAQQLDVLVRDAYGTILMPVRRVASTNIQVDLSALRPGSYSIQFADPRTGTSIVRTIVKL</sequence>
<organism evidence="2 3">
    <name type="scientific">Flaviaesturariibacter aridisoli</name>
    <dbReference type="NCBI Taxonomy" id="2545761"/>
    <lineage>
        <taxon>Bacteria</taxon>
        <taxon>Pseudomonadati</taxon>
        <taxon>Bacteroidota</taxon>
        <taxon>Chitinophagia</taxon>
        <taxon>Chitinophagales</taxon>
        <taxon>Chitinophagaceae</taxon>
        <taxon>Flaviaestuariibacter</taxon>
    </lineage>
</organism>
<protein>
    <submittedName>
        <fullName evidence="2">T9SS type A sorting domain-containing protein</fullName>
    </submittedName>
</protein>
<name>A0A4R4DQI7_9BACT</name>
<feature type="chain" id="PRO_5020418499" evidence="1">
    <location>
        <begin position="20"/>
        <end position="551"/>
    </location>
</feature>
<dbReference type="RefSeq" id="WP_131854561.1">
    <property type="nucleotide sequence ID" value="NZ_SKFH01000084.1"/>
</dbReference>
<evidence type="ECO:0000313" key="2">
    <source>
        <dbReference type="EMBL" id="TCZ63400.1"/>
    </source>
</evidence>